<evidence type="ECO:0000313" key="1">
    <source>
        <dbReference type="EMBL" id="MBO1363499.1"/>
    </source>
</evidence>
<evidence type="ECO:0000313" key="2">
    <source>
        <dbReference type="Proteomes" id="UP000664265"/>
    </source>
</evidence>
<comment type="caution">
    <text evidence="1">The sequence shown here is derived from an EMBL/GenBank/DDBJ whole genome shotgun (WGS) entry which is preliminary data.</text>
</comment>
<gene>
    <name evidence="1" type="ORF">JHU38_06890</name>
</gene>
<reference evidence="1 2" key="1">
    <citation type="submission" date="2021-01" db="EMBL/GenBank/DDBJ databases">
        <title>Prevotella A2931 sp. nov.</title>
        <authorList>
            <person name="Buhl M."/>
            <person name="Oberhettinger P."/>
        </authorList>
    </citation>
    <scope>NUCLEOTIDE SEQUENCE [LARGE SCALE GENOMIC DNA]</scope>
    <source>
        <strain evidence="1 2">A2931</strain>
    </source>
</reference>
<organism evidence="1 2">
    <name type="scientific">Prevotella illustrans</name>
    <dbReference type="NCBI Taxonomy" id="2800387"/>
    <lineage>
        <taxon>Bacteria</taxon>
        <taxon>Pseudomonadati</taxon>
        <taxon>Bacteroidota</taxon>
        <taxon>Bacteroidia</taxon>
        <taxon>Bacteroidales</taxon>
        <taxon>Prevotellaceae</taxon>
        <taxon>Prevotella</taxon>
    </lineage>
</organism>
<protein>
    <recommendedName>
        <fullName evidence="3">RHS repeat-associated core domain-containing protein</fullName>
    </recommendedName>
</protein>
<keyword evidence="2" id="KW-1185">Reference proteome</keyword>
<evidence type="ECO:0008006" key="3">
    <source>
        <dbReference type="Google" id="ProtNLM"/>
    </source>
</evidence>
<dbReference type="Proteomes" id="UP000664265">
    <property type="component" value="Unassembled WGS sequence"/>
</dbReference>
<name>A0ABS3M5P7_9BACT</name>
<sequence length="252" mass="29466">MSPMPTTQPVTGAAVHGYPLNPKVDYDKTIVKGVRKIITTTHDKWSIVCYFDRQGYLMREQIFYKGKLKSDNAYDYMITDSVVVTRITDISGPYPKLVKKCEEFFSPFGKCYKRRVYMNGSDTATLYIDNFIYDGDLLISNEEATAWQKKNEAFSKVNYYYNEKKQKILETKYFNGSDSIFYSYDKMGRLTDEVKKADNTSVLSGIVPYARNELNKLHIIYSNYDHEGNWTKSYFATQKGKKTRSKRKIEYW</sequence>
<dbReference type="EMBL" id="JAERMS010000018">
    <property type="protein sequence ID" value="MBO1363499.1"/>
    <property type="molecule type" value="Genomic_DNA"/>
</dbReference>
<proteinExistence type="predicted"/>
<accession>A0ABS3M5P7</accession>